<dbReference type="PROSITE" id="PS50280">
    <property type="entry name" value="SET"/>
    <property type="match status" value="2"/>
</dbReference>
<feature type="domain" description="SET" evidence="3">
    <location>
        <begin position="115"/>
        <end position="284"/>
    </location>
</feature>
<accession>A0A9K3PX55</accession>
<sequence length="820" mass="93240">MVEGLMMRQRTPKKDGVVSPGSNDIEGQGTDDRQDILDDVHKGHRRHSFRSSPRFYAFLASGMCALLYLVNVVTVTQDRRRATTSPEVTPSLLRPGRLSHSVFPNEDYDGTITECGIWMAPSSLRPNPGFGIFTTRNIAHDESILHQPDGVSIPLHDMRRRNDIPLWEERRNLWINVFGNYVWNYGVPDHNRYDNPPDMVDFQPGFGSLPNHHCLLAALGEAPTAHHPPYSDALLYIDNKNLTTKSPRRHGESPGTGAFSYSLGRDFYATRDLEAGEEIFLNYGHCKRNTDSTSSGWKKSIIYPVDVKEASRILKMYEPFDSKPWPGDSDLTSSKISSVLHKVVTEESEDAYVDANPVHVTSILAKFWKREERQKLFDKVTAIYNLPKRKVIDNLGSGSYTKDSYEKLFIKKLWFEVAKTTLDPAGKRDPKWIKENGKCLENLIPKKSTIPDAGFGGFAQFPISKGEIVVPAPVLHVVNKETLMLYERDVEDPEKHEIGMSLLINYCLNHPESSLLLCPMTSAILLNHCSERTRDCGPTGPNAMIRWSTGWDDPSVEWREKTLDAIREEKRRLLSFEVVALRDITPGEEVFIDYGVEWELAWQRHVNQWTPPKIGDHFLSAQEANERQGPVMDEFVSGDLRKSVNHPYLFTGCQYWESSAEEDSRDDDDDEGSRDLSVSNYTVPNKRWKSMSDAEILETYSSPGTEFVYGKGGYIDHEEHSHWPCSVIRQESDGLYTVRIHQSPLRGAEPTETDWDKNDLPRILTNYSQNSIHYFVKPSAIDQKLPGVFRHPIGIPDAIFPKQWKNIPARVFANSTLMVG</sequence>
<dbReference type="Pfam" id="PF00856">
    <property type="entry name" value="SET"/>
    <property type="match status" value="1"/>
</dbReference>
<dbReference type="GO" id="GO:0032259">
    <property type="term" value="P:methylation"/>
    <property type="evidence" value="ECO:0007669"/>
    <property type="project" value="UniProtKB-KW"/>
</dbReference>
<keyword evidence="2" id="KW-0812">Transmembrane</keyword>
<proteinExistence type="predicted"/>
<keyword evidence="2" id="KW-1133">Transmembrane helix</keyword>
<protein>
    <submittedName>
        <fullName evidence="4">SET methyltransferase domain containing protein</fullName>
    </submittedName>
</protein>
<name>A0A9K3PX55_9STRA</name>
<feature type="transmembrane region" description="Helical" evidence="2">
    <location>
        <begin position="55"/>
        <end position="75"/>
    </location>
</feature>
<feature type="domain" description="SET" evidence="3">
    <location>
        <begin position="441"/>
        <end position="595"/>
    </location>
</feature>
<dbReference type="InterPro" id="IPR001214">
    <property type="entry name" value="SET_dom"/>
</dbReference>
<dbReference type="Proteomes" id="UP000693970">
    <property type="component" value="Unassembled WGS sequence"/>
</dbReference>
<keyword evidence="4" id="KW-0489">Methyltransferase</keyword>
<evidence type="ECO:0000313" key="4">
    <source>
        <dbReference type="EMBL" id="KAG7362845.1"/>
    </source>
</evidence>
<evidence type="ECO:0000256" key="2">
    <source>
        <dbReference type="SAM" id="Phobius"/>
    </source>
</evidence>
<gene>
    <name evidence="4" type="ORF">IV203_026205</name>
</gene>
<comment type="caution">
    <text evidence="4">The sequence shown here is derived from an EMBL/GenBank/DDBJ whole genome shotgun (WGS) entry which is preliminary data.</text>
</comment>
<organism evidence="4 5">
    <name type="scientific">Nitzschia inconspicua</name>
    <dbReference type="NCBI Taxonomy" id="303405"/>
    <lineage>
        <taxon>Eukaryota</taxon>
        <taxon>Sar</taxon>
        <taxon>Stramenopiles</taxon>
        <taxon>Ochrophyta</taxon>
        <taxon>Bacillariophyta</taxon>
        <taxon>Bacillariophyceae</taxon>
        <taxon>Bacillariophycidae</taxon>
        <taxon>Bacillariales</taxon>
        <taxon>Bacillariaceae</taxon>
        <taxon>Nitzschia</taxon>
    </lineage>
</organism>
<feature type="region of interest" description="Disordered" evidence="1">
    <location>
        <begin position="1"/>
        <end position="35"/>
    </location>
</feature>
<reference evidence="4" key="1">
    <citation type="journal article" date="2021" name="Sci. Rep.">
        <title>Diploid genomic architecture of Nitzschia inconspicua, an elite biomass production diatom.</title>
        <authorList>
            <person name="Oliver A."/>
            <person name="Podell S."/>
            <person name="Pinowska A."/>
            <person name="Traller J.C."/>
            <person name="Smith S.R."/>
            <person name="McClure R."/>
            <person name="Beliaev A."/>
            <person name="Bohutskyi P."/>
            <person name="Hill E.A."/>
            <person name="Rabines A."/>
            <person name="Zheng H."/>
            <person name="Allen L.Z."/>
            <person name="Kuo A."/>
            <person name="Grigoriev I.V."/>
            <person name="Allen A.E."/>
            <person name="Hazlebeck D."/>
            <person name="Allen E.E."/>
        </authorList>
    </citation>
    <scope>NUCLEOTIDE SEQUENCE</scope>
    <source>
        <strain evidence="4">Hildebrandi</strain>
    </source>
</reference>
<reference evidence="4" key="2">
    <citation type="submission" date="2021-04" db="EMBL/GenBank/DDBJ databases">
        <authorList>
            <person name="Podell S."/>
        </authorList>
    </citation>
    <scope>NUCLEOTIDE SEQUENCE</scope>
    <source>
        <strain evidence="4">Hildebrandi</strain>
    </source>
</reference>
<evidence type="ECO:0000259" key="3">
    <source>
        <dbReference type="PROSITE" id="PS50280"/>
    </source>
</evidence>
<evidence type="ECO:0000313" key="5">
    <source>
        <dbReference type="Proteomes" id="UP000693970"/>
    </source>
</evidence>
<evidence type="ECO:0000256" key="1">
    <source>
        <dbReference type="SAM" id="MobiDB-lite"/>
    </source>
</evidence>
<dbReference type="AlphaFoldDB" id="A0A9K3PX55"/>
<dbReference type="EMBL" id="JAGRRH010000010">
    <property type="protein sequence ID" value="KAG7362845.1"/>
    <property type="molecule type" value="Genomic_DNA"/>
</dbReference>
<keyword evidence="4" id="KW-0808">Transferase</keyword>
<dbReference type="GO" id="GO:0008168">
    <property type="term" value="F:methyltransferase activity"/>
    <property type="evidence" value="ECO:0007669"/>
    <property type="project" value="UniProtKB-KW"/>
</dbReference>
<keyword evidence="2" id="KW-0472">Membrane</keyword>
<dbReference type="OrthoDB" id="46141at2759"/>
<keyword evidence="5" id="KW-1185">Reference proteome</keyword>